<dbReference type="EMBL" id="SOJN01000149">
    <property type="protein sequence ID" value="TET43706.1"/>
    <property type="molecule type" value="Genomic_DNA"/>
</dbReference>
<dbReference type="Gene3D" id="2.40.160.60">
    <property type="entry name" value="Outer membrane protein transport protein (OMPP1/FadL/TodX)"/>
    <property type="match status" value="1"/>
</dbReference>
<accession>A0A523UME6</accession>
<dbReference type="PROSITE" id="PS51257">
    <property type="entry name" value="PROKAR_LIPOPROTEIN"/>
    <property type="match status" value="1"/>
</dbReference>
<protein>
    <submittedName>
        <fullName evidence="2">PorV/PorQ family protein</fullName>
    </submittedName>
</protein>
<evidence type="ECO:0000313" key="3">
    <source>
        <dbReference type="Proteomes" id="UP000315525"/>
    </source>
</evidence>
<reference evidence="2 3" key="1">
    <citation type="submission" date="2019-03" db="EMBL/GenBank/DDBJ databases">
        <title>Metabolic potential of uncultured bacteria and archaea associated with petroleum seepage in deep-sea sediments.</title>
        <authorList>
            <person name="Dong X."/>
            <person name="Hubert C."/>
        </authorList>
    </citation>
    <scope>NUCLEOTIDE SEQUENCE [LARGE SCALE GENOMIC DNA]</scope>
    <source>
        <strain evidence="2">E44_bin18</strain>
    </source>
</reference>
<feature type="signal peptide" evidence="1">
    <location>
        <begin position="1"/>
        <end position="19"/>
    </location>
</feature>
<organism evidence="2 3">
    <name type="scientific">candidate division TA06 bacterium</name>
    <dbReference type="NCBI Taxonomy" id="2250710"/>
    <lineage>
        <taxon>Bacteria</taxon>
        <taxon>Bacteria division TA06</taxon>
    </lineage>
</organism>
<proteinExistence type="predicted"/>
<sequence>MKRAIFSILLVLVACSLPADEIYEGAGLSGMVFLKIGVGPRASGLAGAYSAVADNSMAVFWNPAGLAGLKGTDMGFAHNQYVEGMRYDVASLAMGTRIGTFGLGMGALYADDLELREKPGEPEGLFRYYDYVLSLSYARKMSSESDVGFTAKALQERIYIYSASGFAFDFGVAFRPTELRGLTLTGTLLNLGPKVKFREEGFKLPLTTRVGAAYRVPRQFIDGRWLLSFEGSKPIDAYYVYSGGVEYTYKNALAIRGGYKYGHDTESLSFGAGFTFAQMRLNYSYTPWSYDFGAEHWISVGVSLD</sequence>
<evidence type="ECO:0000313" key="2">
    <source>
        <dbReference type="EMBL" id="TET43706.1"/>
    </source>
</evidence>
<feature type="chain" id="PRO_5021822953" evidence="1">
    <location>
        <begin position="20"/>
        <end position="305"/>
    </location>
</feature>
<dbReference type="AlphaFoldDB" id="A0A523UME6"/>
<dbReference type="NCBIfam" id="NF033709">
    <property type="entry name" value="PorV_fam"/>
    <property type="match status" value="1"/>
</dbReference>
<dbReference type="Proteomes" id="UP000315525">
    <property type="component" value="Unassembled WGS sequence"/>
</dbReference>
<dbReference type="SUPFAM" id="SSF56935">
    <property type="entry name" value="Porins"/>
    <property type="match status" value="1"/>
</dbReference>
<keyword evidence="1" id="KW-0732">Signal</keyword>
<evidence type="ECO:0000256" key="1">
    <source>
        <dbReference type="SAM" id="SignalP"/>
    </source>
</evidence>
<gene>
    <name evidence="2" type="ORF">E3J62_12665</name>
</gene>
<name>A0A523UME6_UNCT6</name>
<comment type="caution">
    <text evidence="2">The sequence shown here is derived from an EMBL/GenBank/DDBJ whole genome shotgun (WGS) entry which is preliminary data.</text>
</comment>